<name>A0A8X6K9I4_TRICU</name>
<comment type="caution">
    <text evidence="1">The sequence shown here is derived from an EMBL/GenBank/DDBJ whole genome shotgun (WGS) entry which is preliminary data.</text>
</comment>
<evidence type="ECO:0000313" key="1">
    <source>
        <dbReference type="EMBL" id="GFQ66754.1"/>
    </source>
</evidence>
<evidence type="ECO:0000313" key="2">
    <source>
        <dbReference type="Proteomes" id="UP000887116"/>
    </source>
</evidence>
<proteinExistence type="predicted"/>
<sequence length="82" mass="9677">IYSVSLTRKDSFEFYFERVVYLENLILHFLQPLLLLLRHRSCMPFCCNETSGNIFIKNLLIAAGNCFWFYSKNVTLISINSF</sequence>
<accession>A0A8X6K9I4</accession>
<dbReference type="Proteomes" id="UP000887116">
    <property type="component" value="Unassembled WGS sequence"/>
</dbReference>
<reference evidence="1" key="1">
    <citation type="submission" date="2020-07" db="EMBL/GenBank/DDBJ databases">
        <title>Multicomponent nature underlies the extraordinary mechanical properties of spider dragline silk.</title>
        <authorList>
            <person name="Kono N."/>
            <person name="Nakamura H."/>
            <person name="Mori M."/>
            <person name="Yoshida Y."/>
            <person name="Ohtoshi R."/>
            <person name="Malay A.D."/>
            <person name="Moran D.A.P."/>
            <person name="Tomita M."/>
            <person name="Numata K."/>
            <person name="Arakawa K."/>
        </authorList>
    </citation>
    <scope>NUCLEOTIDE SEQUENCE</scope>
</reference>
<protein>
    <submittedName>
        <fullName evidence="1">Uncharacterized protein</fullName>
    </submittedName>
</protein>
<keyword evidence="2" id="KW-1185">Reference proteome</keyword>
<dbReference type="EMBL" id="BMAO01000415">
    <property type="protein sequence ID" value="GFQ66754.1"/>
    <property type="molecule type" value="Genomic_DNA"/>
</dbReference>
<organism evidence="1 2">
    <name type="scientific">Trichonephila clavata</name>
    <name type="common">Joro spider</name>
    <name type="synonym">Nephila clavata</name>
    <dbReference type="NCBI Taxonomy" id="2740835"/>
    <lineage>
        <taxon>Eukaryota</taxon>
        <taxon>Metazoa</taxon>
        <taxon>Ecdysozoa</taxon>
        <taxon>Arthropoda</taxon>
        <taxon>Chelicerata</taxon>
        <taxon>Arachnida</taxon>
        <taxon>Araneae</taxon>
        <taxon>Araneomorphae</taxon>
        <taxon>Entelegynae</taxon>
        <taxon>Araneoidea</taxon>
        <taxon>Nephilidae</taxon>
        <taxon>Trichonephila</taxon>
    </lineage>
</organism>
<feature type="non-terminal residue" evidence="1">
    <location>
        <position position="1"/>
    </location>
</feature>
<dbReference type="AlphaFoldDB" id="A0A8X6K9I4"/>
<gene>
    <name evidence="1" type="ORF">TNCT_238591</name>
</gene>